<dbReference type="EMBL" id="JBEWTB010000002">
    <property type="protein sequence ID" value="MET4758000.1"/>
    <property type="molecule type" value="Genomic_DNA"/>
</dbReference>
<evidence type="ECO:0000313" key="2">
    <source>
        <dbReference type="EMBL" id="MET4758000.1"/>
    </source>
</evidence>
<name>A0ABV2SJS7_9GAMM</name>
<feature type="chain" id="PRO_5045139266" description="Lipoprotein" evidence="1">
    <location>
        <begin position="21"/>
        <end position="291"/>
    </location>
</feature>
<reference evidence="2 3" key="1">
    <citation type="submission" date="2024-06" db="EMBL/GenBank/DDBJ databases">
        <title>Genomic Encyclopedia of Type Strains, Phase V (KMG-V): Genome sequencing to study the core and pangenomes of soil and plant-associated prokaryotes.</title>
        <authorList>
            <person name="Whitman W."/>
        </authorList>
    </citation>
    <scope>NUCLEOTIDE SEQUENCE [LARGE SCALE GENOMIC DNA]</scope>
    <source>
        <strain evidence="2 3">NE40</strain>
    </source>
</reference>
<dbReference type="RefSeq" id="WP_354008112.1">
    <property type="nucleotide sequence ID" value="NZ_JBEWTA010000001.1"/>
</dbReference>
<dbReference type="PROSITE" id="PS51257">
    <property type="entry name" value="PROKAR_LIPOPROTEIN"/>
    <property type="match status" value="1"/>
</dbReference>
<protein>
    <recommendedName>
        <fullName evidence="4">Lipoprotein</fullName>
    </recommendedName>
</protein>
<sequence length="291" mass="33125">MTIRYLLVVATMMMTGCALQFQKSPPYNEEWSKAKNMVHVAGMHKKVHDQQLPVGAYDKEGNLQEHKLGNISHPAYGSSSGVVGVNVLPYGAFERFYWGWTVPGASHYSENRLFAWMPDEMADDESKAREKMEVMLSRASLAILEEMGYRSQAFKKPFELDELHFKQWYLEQSGGICSFARLNCVLSLYVPEPEAVSQAPFFSYYSIAGQPSWFFASHDNDNYPRLAITQGEGMESISENVFYQKLSARLPGWVYFYLAPDKVGTGDNNRTIAYPYVLEKGMPLLFIRPAR</sequence>
<gene>
    <name evidence="2" type="ORF">V5J35_003192</name>
</gene>
<organism evidence="2 3">
    <name type="scientific">Endozoicomonas lisbonensis</name>
    <dbReference type="NCBI Taxonomy" id="3120522"/>
    <lineage>
        <taxon>Bacteria</taxon>
        <taxon>Pseudomonadati</taxon>
        <taxon>Pseudomonadota</taxon>
        <taxon>Gammaproteobacteria</taxon>
        <taxon>Oceanospirillales</taxon>
        <taxon>Endozoicomonadaceae</taxon>
        <taxon>Endozoicomonas</taxon>
    </lineage>
</organism>
<keyword evidence="1" id="KW-0732">Signal</keyword>
<evidence type="ECO:0008006" key="4">
    <source>
        <dbReference type="Google" id="ProtNLM"/>
    </source>
</evidence>
<evidence type="ECO:0000313" key="3">
    <source>
        <dbReference type="Proteomes" id="UP001549366"/>
    </source>
</evidence>
<feature type="signal peptide" evidence="1">
    <location>
        <begin position="1"/>
        <end position="20"/>
    </location>
</feature>
<accession>A0ABV2SJS7</accession>
<dbReference type="Proteomes" id="UP001549366">
    <property type="component" value="Unassembled WGS sequence"/>
</dbReference>
<comment type="caution">
    <text evidence="2">The sequence shown here is derived from an EMBL/GenBank/DDBJ whole genome shotgun (WGS) entry which is preliminary data.</text>
</comment>
<proteinExistence type="predicted"/>
<keyword evidence="3" id="KW-1185">Reference proteome</keyword>
<evidence type="ECO:0000256" key="1">
    <source>
        <dbReference type="SAM" id="SignalP"/>
    </source>
</evidence>